<organism evidence="1 2">
    <name type="scientific">Telmatocola sphagniphila</name>
    <dbReference type="NCBI Taxonomy" id="1123043"/>
    <lineage>
        <taxon>Bacteria</taxon>
        <taxon>Pseudomonadati</taxon>
        <taxon>Planctomycetota</taxon>
        <taxon>Planctomycetia</taxon>
        <taxon>Gemmatales</taxon>
        <taxon>Gemmataceae</taxon>
    </lineage>
</organism>
<gene>
    <name evidence="1" type="ORF">KIH39_20970</name>
</gene>
<sequence length="399" mass="44152">MLWAGKLFSAPAKPKFKPASQRLAILGAGPIGLQAALQAVREGYQVTVYDKGELADHIRQWGHVKLFSPFGLNTTEMGIEAILRDHKDHTLPQPNEFVTGTQFRDSYLIPLSMTSSLDPILKMKTEVLAIARTGLFHSTAAEDPRRANAPFRLHIRDDKKTESFVEFDLVFDCTGTYSQHRWAGHGGISALNERSSENQIAYGLEDILGTRRAYYAGKSIIVIGGGYSAATTVCNLATLAEEHSATWVFWLSQAAKGSPIPRIANDTFRERDRLAAKANSLAARGEGNLEYHPQTWIEEITCHGPDKGFRVVGKCAGQEQVWEVDRVIANVGYRPNTSLFSELHVQIPSSDFRQPEPNFFVLGCKSASSDRTFLLQQGYEQLEEVFAFLSGRSSSPMAA</sequence>
<keyword evidence="2" id="KW-1185">Reference proteome</keyword>
<dbReference type="RefSeq" id="WP_213495176.1">
    <property type="nucleotide sequence ID" value="NZ_CP074694.1"/>
</dbReference>
<accession>A0A8E6B6G9</accession>
<evidence type="ECO:0000313" key="1">
    <source>
        <dbReference type="EMBL" id="QVL31295.1"/>
    </source>
</evidence>
<protein>
    <submittedName>
        <fullName evidence="1">FAD-dependent oxidoreductase</fullName>
    </submittedName>
</protein>
<dbReference type="PRINTS" id="PR00368">
    <property type="entry name" value="FADPNR"/>
</dbReference>
<dbReference type="InterPro" id="IPR036188">
    <property type="entry name" value="FAD/NAD-bd_sf"/>
</dbReference>
<name>A0A8E6B6G9_9BACT</name>
<dbReference type="Proteomes" id="UP000676194">
    <property type="component" value="Chromosome"/>
</dbReference>
<dbReference type="AlphaFoldDB" id="A0A8E6B6G9"/>
<dbReference type="EMBL" id="CP074694">
    <property type="protein sequence ID" value="QVL31295.1"/>
    <property type="molecule type" value="Genomic_DNA"/>
</dbReference>
<dbReference type="SUPFAM" id="SSF51905">
    <property type="entry name" value="FAD/NAD(P)-binding domain"/>
    <property type="match status" value="1"/>
</dbReference>
<proteinExistence type="predicted"/>
<evidence type="ECO:0000313" key="2">
    <source>
        <dbReference type="Proteomes" id="UP000676194"/>
    </source>
</evidence>
<reference evidence="1" key="1">
    <citation type="submission" date="2021-05" db="EMBL/GenBank/DDBJ databases">
        <title>Complete genome sequence of the cellulolytic planctomycete Telmatocola sphagniphila SP2T and characterization of the first cellulase from planctomycetes.</title>
        <authorList>
            <person name="Rakitin A.L."/>
            <person name="Beletsky A.V."/>
            <person name="Naumoff D.G."/>
            <person name="Kulichevskaya I.S."/>
            <person name="Mardanov A.V."/>
            <person name="Ravin N.V."/>
            <person name="Dedysh S.N."/>
        </authorList>
    </citation>
    <scope>NUCLEOTIDE SEQUENCE</scope>
    <source>
        <strain evidence="1">SP2T</strain>
    </source>
</reference>
<dbReference type="PRINTS" id="PR00411">
    <property type="entry name" value="PNDRDTASEI"/>
</dbReference>
<dbReference type="KEGG" id="tsph:KIH39_20970"/>
<dbReference type="Gene3D" id="3.50.50.60">
    <property type="entry name" value="FAD/NAD(P)-binding domain"/>
    <property type="match status" value="1"/>
</dbReference>